<dbReference type="Proteomes" id="UP001055879">
    <property type="component" value="Linkage Group LG03"/>
</dbReference>
<proteinExistence type="predicted"/>
<name>A0ACB9DKQ2_ARCLA</name>
<dbReference type="EMBL" id="CM042049">
    <property type="protein sequence ID" value="KAI3747080.1"/>
    <property type="molecule type" value="Genomic_DNA"/>
</dbReference>
<accession>A0ACB9DKQ2</accession>
<organism evidence="1 2">
    <name type="scientific">Arctium lappa</name>
    <name type="common">Greater burdock</name>
    <name type="synonym">Lappa major</name>
    <dbReference type="NCBI Taxonomy" id="4217"/>
    <lineage>
        <taxon>Eukaryota</taxon>
        <taxon>Viridiplantae</taxon>
        <taxon>Streptophyta</taxon>
        <taxon>Embryophyta</taxon>
        <taxon>Tracheophyta</taxon>
        <taxon>Spermatophyta</taxon>
        <taxon>Magnoliopsida</taxon>
        <taxon>eudicotyledons</taxon>
        <taxon>Gunneridae</taxon>
        <taxon>Pentapetalae</taxon>
        <taxon>asterids</taxon>
        <taxon>campanulids</taxon>
        <taxon>Asterales</taxon>
        <taxon>Asteraceae</taxon>
        <taxon>Carduoideae</taxon>
        <taxon>Cardueae</taxon>
        <taxon>Arctiinae</taxon>
        <taxon>Arctium</taxon>
    </lineage>
</organism>
<keyword evidence="2" id="KW-1185">Reference proteome</keyword>
<comment type="caution">
    <text evidence="1">The sequence shown here is derived from an EMBL/GenBank/DDBJ whole genome shotgun (WGS) entry which is preliminary data.</text>
</comment>
<reference evidence="2" key="1">
    <citation type="journal article" date="2022" name="Mol. Ecol. Resour.">
        <title>The genomes of chicory, endive, great burdock and yacon provide insights into Asteraceae palaeo-polyploidization history and plant inulin production.</title>
        <authorList>
            <person name="Fan W."/>
            <person name="Wang S."/>
            <person name="Wang H."/>
            <person name="Wang A."/>
            <person name="Jiang F."/>
            <person name="Liu H."/>
            <person name="Zhao H."/>
            <person name="Xu D."/>
            <person name="Zhang Y."/>
        </authorList>
    </citation>
    <scope>NUCLEOTIDE SEQUENCE [LARGE SCALE GENOMIC DNA]</scope>
    <source>
        <strain evidence="2">cv. Niubang</strain>
    </source>
</reference>
<sequence>MLSALRLHRSQSPSICCSGFVFITDSALSLLLNQREQLIIIIIKAAASNDLKRKVKSSTHQQHHIHTFPSLIYSQMVMMMELQHLYTLITVPSQIRPSSDYRQL</sequence>
<evidence type="ECO:0000313" key="1">
    <source>
        <dbReference type="EMBL" id="KAI3747080.1"/>
    </source>
</evidence>
<gene>
    <name evidence="1" type="ORF">L6452_09525</name>
</gene>
<protein>
    <submittedName>
        <fullName evidence="1">Uncharacterized protein</fullName>
    </submittedName>
</protein>
<evidence type="ECO:0000313" key="2">
    <source>
        <dbReference type="Proteomes" id="UP001055879"/>
    </source>
</evidence>
<reference evidence="1 2" key="2">
    <citation type="journal article" date="2022" name="Mol. Ecol. Resour.">
        <title>The genomes of chicory, endive, great burdock and yacon provide insights into Asteraceae paleo-polyploidization history and plant inulin production.</title>
        <authorList>
            <person name="Fan W."/>
            <person name="Wang S."/>
            <person name="Wang H."/>
            <person name="Wang A."/>
            <person name="Jiang F."/>
            <person name="Liu H."/>
            <person name="Zhao H."/>
            <person name="Xu D."/>
            <person name="Zhang Y."/>
        </authorList>
    </citation>
    <scope>NUCLEOTIDE SEQUENCE [LARGE SCALE GENOMIC DNA]</scope>
    <source>
        <strain evidence="2">cv. Niubang</strain>
    </source>
</reference>